<dbReference type="STRING" id="1041522.GCA_002105755_05041"/>
<dbReference type="Proteomes" id="UP000006455">
    <property type="component" value="Unassembled WGS sequence"/>
</dbReference>
<gene>
    <name evidence="2" type="ORF">MCOL_V215289</name>
</gene>
<evidence type="ECO:0000313" key="3">
    <source>
        <dbReference type="Proteomes" id="UP000006455"/>
    </source>
</evidence>
<dbReference type="RefSeq" id="WP_007773094.1">
    <property type="nucleotide sequence ID" value="NZ_AFVW02000004.1"/>
</dbReference>
<dbReference type="SUPFAM" id="SSF53850">
    <property type="entry name" value="Periplasmic binding protein-like II"/>
    <property type="match status" value="1"/>
</dbReference>
<dbReference type="Pfam" id="PF09084">
    <property type="entry name" value="NMT1"/>
    <property type="match status" value="1"/>
</dbReference>
<reference evidence="2 3" key="1">
    <citation type="journal article" date="2011" name="J. Bacteriol.">
        <title>Genome sequence of the Mycobacterium colombiense type strain, CECT 3035.</title>
        <authorList>
            <person name="Gonzalez-Perez M."/>
            <person name="Murcia M.I."/>
            <person name="Landsman D."/>
            <person name="Jordan I.K."/>
            <person name="Marino-Ramirez L."/>
        </authorList>
    </citation>
    <scope>NUCLEOTIDE SEQUENCE [LARGE SCALE GENOMIC DNA]</scope>
    <source>
        <strain evidence="2 3">CECT 3035</strain>
    </source>
</reference>
<comment type="caution">
    <text evidence="2">The sequence shown here is derived from an EMBL/GenBank/DDBJ whole genome shotgun (WGS) entry which is preliminary data.</text>
</comment>
<name>J5ED80_9MYCO</name>
<sequence length="296" mass="32926">MQTIDLAYVGRGIHEELVAHVADQEDYYRDEGIHVAIRDGVGWSAQRLRHAAVIGLGRALLSRLHDGIGWKALGVNTDRPLFWFLGNAQVRSMADLRGRRLAVHAAHSPPGTFARIVLRQHGLDPDRDVHCVVRHPGDYQMDLRRMRDGSIDAAYVGSTLSPEQVATEEGFHLLAWVGDHFQIPTVGVAVDPVHLPPDSPPLQAMLRAHRRALRLLAEQPGRAADYVNWFLDRLTADEAKRHYERYVGPYFTPAYRVDVRLAQRAIDAVAGELGVGSTLATDFYECGSGLQPPDDQ</sequence>
<accession>J5ED80</accession>
<evidence type="ECO:0000259" key="1">
    <source>
        <dbReference type="Pfam" id="PF09084"/>
    </source>
</evidence>
<evidence type="ECO:0000313" key="2">
    <source>
        <dbReference type="EMBL" id="EJO88304.1"/>
    </source>
</evidence>
<dbReference type="PANTHER" id="PTHR30024">
    <property type="entry name" value="ALIPHATIC SULFONATES-BINDING PROTEIN-RELATED"/>
    <property type="match status" value="1"/>
</dbReference>
<dbReference type="Gene3D" id="3.40.190.10">
    <property type="entry name" value="Periplasmic binding protein-like II"/>
    <property type="match status" value="2"/>
</dbReference>
<dbReference type="AlphaFoldDB" id="J5ED80"/>
<proteinExistence type="predicted"/>
<dbReference type="InterPro" id="IPR015168">
    <property type="entry name" value="SsuA/THI5"/>
</dbReference>
<organism evidence="2 3">
    <name type="scientific">Mycobacterium colombiense CECT 3035</name>
    <dbReference type="NCBI Taxonomy" id="1041522"/>
    <lineage>
        <taxon>Bacteria</taxon>
        <taxon>Bacillati</taxon>
        <taxon>Actinomycetota</taxon>
        <taxon>Actinomycetes</taxon>
        <taxon>Mycobacteriales</taxon>
        <taxon>Mycobacteriaceae</taxon>
        <taxon>Mycobacterium</taxon>
        <taxon>Mycobacterium avium complex (MAC)</taxon>
    </lineage>
</organism>
<dbReference type="GeneID" id="31528424"/>
<feature type="domain" description="SsuA/THI5-like" evidence="1">
    <location>
        <begin position="21"/>
        <end position="223"/>
    </location>
</feature>
<protein>
    <submittedName>
        <fullName evidence="2">NMT1/THI5 like domain-containing protein</fullName>
    </submittedName>
</protein>
<dbReference type="EMBL" id="AFVW02000004">
    <property type="protein sequence ID" value="EJO88304.1"/>
    <property type="molecule type" value="Genomic_DNA"/>
</dbReference>
<dbReference type="OrthoDB" id="4520600at2"/>
<dbReference type="eggNOG" id="COG0715">
    <property type="taxonomic scope" value="Bacteria"/>
</dbReference>